<dbReference type="Proteomes" id="UP000525298">
    <property type="component" value="Unassembled WGS sequence"/>
</dbReference>
<keyword evidence="1" id="KW-0472">Membrane</keyword>
<dbReference type="RefSeq" id="WP_181551494.1">
    <property type="nucleotide sequence ID" value="NZ_JACDUS010000005.1"/>
</dbReference>
<reference evidence="2 3" key="1">
    <citation type="submission" date="2020-07" db="EMBL/GenBank/DDBJ databases">
        <title>Genomic Encyclopedia of Type Strains, Phase IV (KMG-IV): sequencing the most valuable type-strain genomes for metagenomic binning, comparative biology and taxonomic classification.</title>
        <authorList>
            <person name="Goeker M."/>
        </authorList>
    </citation>
    <scope>NUCLEOTIDE SEQUENCE [LARGE SCALE GENOMIC DNA]</scope>
    <source>
        <strain evidence="2 3">DSM 17721</strain>
    </source>
</reference>
<feature type="transmembrane region" description="Helical" evidence="1">
    <location>
        <begin position="113"/>
        <end position="132"/>
    </location>
</feature>
<dbReference type="AlphaFoldDB" id="A0A7W0CA02"/>
<dbReference type="EMBL" id="JACDUS010000005">
    <property type="protein sequence ID" value="MBA2881845.1"/>
    <property type="molecule type" value="Genomic_DNA"/>
</dbReference>
<evidence type="ECO:0000256" key="1">
    <source>
        <dbReference type="SAM" id="Phobius"/>
    </source>
</evidence>
<accession>A0A7W0CA02</accession>
<keyword evidence="1" id="KW-0812">Transmembrane</keyword>
<evidence type="ECO:0000313" key="2">
    <source>
        <dbReference type="EMBL" id="MBA2881845.1"/>
    </source>
</evidence>
<organism evidence="2 3">
    <name type="scientific">Desulfosalsimonas propionicica</name>
    <dbReference type="NCBI Taxonomy" id="332175"/>
    <lineage>
        <taxon>Bacteria</taxon>
        <taxon>Pseudomonadati</taxon>
        <taxon>Thermodesulfobacteriota</taxon>
        <taxon>Desulfobacteria</taxon>
        <taxon>Desulfobacterales</taxon>
        <taxon>Desulfosalsimonadaceae</taxon>
        <taxon>Desulfosalsimonas</taxon>
    </lineage>
</organism>
<sequence>MGIAEIFGAIFGGGATGLFGSLINSLGDYFKQKQEYRHEERMAEIETRHLEMEINRDVIVAKQEAAAKMEVAAADTQAASYRADSRNYLPAEAVKSSTAIAWMMAIVDFLRGAVRPVLTLYLSIVAYLLYLHTSQVLEASGTGMTPDQAYELTKIIILGLLYLTFTAVGWWFGSRSKFDKMMKSR</sequence>
<comment type="caution">
    <text evidence="2">The sequence shown here is derived from an EMBL/GenBank/DDBJ whole genome shotgun (WGS) entry which is preliminary data.</text>
</comment>
<keyword evidence="1" id="KW-1133">Transmembrane helix</keyword>
<protein>
    <submittedName>
        <fullName evidence="2">Uncharacterized protein</fullName>
    </submittedName>
</protein>
<feature type="transmembrane region" description="Helical" evidence="1">
    <location>
        <begin position="152"/>
        <end position="173"/>
    </location>
</feature>
<proteinExistence type="predicted"/>
<gene>
    <name evidence="2" type="ORF">HNR65_002176</name>
</gene>
<evidence type="ECO:0000313" key="3">
    <source>
        <dbReference type="Proteomes" id="UP000525298"/>
    </source>
</evidence>
<feature type="transmembrane region" description="Helical" evidence="1">
    <location>
        <begin position="6"/>
        <end position="27"/>
    </location>
</feature>
<name>A0A7W0CA02_9BACT</name>
<keyword evidence="3" id="KW-1185">Reference proteome</keyword>